<proteinExistence type="inferred from homology"/>
<comment type="similarity">
    <text evidence="2">Belongs to the SMN family.</text>
</comment>
<keyword evidence="7" id="KW-1185">Reference proteome</keyword>
<dbReference type="GO" id="GO:0006397">
    <property type="term" value="P:mRNA processing"/>
    <property type="evidence" value="ECO:0007669"/>
    <property type="project" value="InterPro"/>
</dbReference>
<feature type="compositionally biased region" description="Low complexity" evidence="4">
    <location>
        <begin position="50"/>
        <end position="59"/>
    </location>
</feature>
<dbReference type="SMART" id="SM00333">
    <property type="entry name" value="TUDOR"/>
    <property type="match status" value="1"/>
</dbReference>
<organism evidence="6 7">
    <name type="scientific">Peltaster fructicola</name>
    <dbReference type="NCBI Taxonomy" id="286661"/>
    <lineage>
        <taxon>Eukaryota</taxon>
        <taxon>Fungi</taxon>
        <taxon>Dikarya</taxon>
        <taxon>Ascomycota</taxon>
        <taxon>Pezizomycotina</taxon>
        <taxon>Dothideomycetes</taxon>
        <taxon>Dothideomycetes incertae sedis</taxon>
        <taxon>Peltaster</taxon>
    </lineage>
</organism>
<name>A0A6H0Y4I0_9PEZI</name>
<reference evidence="6 7" key="1">
    <citation type="journal article" date="2016" name="Sci. Rep.">
        <title>Peltaster fructicola genome reveals evolution from an invasive phytopathogen to an ectophytic parasite.</title>
        <authorList>
            <person name="Xu C."/>
            <person name="Chen H."/>
            <person name="Gleason M.L."/>
            <person name="Xu J.R."/>
            <person name="Liu H."/>
            <person name="Zhang R."/>
            <person name="Sun G."/>
        </authorList>
    </citation>
    <scope>NUCLEOTIDE SEQUENCE [LARGE SCALE GENOMIC DNA]</scope>
    <source>
        <strain evidence="6 7">LNHT1506</strain>
    </source>
</reference>
<feature type="compositionally biased region" description="Basic and acidic residues" evidence="4">
    <location>
        <begin position="228"/>
        <end position="238"/>
    </location>
</feature>
<dbReference type="InterPro" id="IPR002999">
    <property type="entry name" value="Tudor"/>
</dbReference>
<sequence length="268" mass="28849">MATIEQQLADQQQILDACVELLEVVPGDADAVAEKAAAEAEITKLRAQLPTPTTNHLLALPPPPPPPPPPPAASPSDEPHVKHDVGDVVLAKWSEDRQFYQASIITVTGSAADPLYTVRFAGYGNTETVRKADVKVSEASRKRKAEGTPAGDIPRPPPQRSNVITAAPAIDMTVKQRKEPSLVSDGPTRQKMEPKSIRNKKAAEKQKANWNSWQQKGAKLFAAAGLPKQKDSQFRVKDGSSAGVGTSSKSTRAAEEATRTKYQYDDGD</sequence>
<evidence type="ECO:0000256" key="4">
    <source>
        <dbReference type="SAM" id="MobiDB-lite"/>
    </source>
</evidence>
<evidence type="ECO:0000313" key="6">
    <source>
        <dbReference type="EMBL" id="QIX01903.1"/>
    </source>
</evidence>
<feature type="compositionally biased region" description="Pro residues" evidence="4">
    <location>
        <begin position="60"/>
        <end position="73"/>
    </location>
</feature>
<gene>
    <name evidence="6" type="ORF">AMS68_007420</name>
</gene>
<feature type="domain" description="Tudor" evidence="5">
    <location>
        <begin position="82"/>
        <end position="144"/>
    </location>
</feature>
<comment type="subcellular location">
    <subcellularLocation>
        <location evidence="1">Nucleus</location>
        <location evidence="1">Cajal body</location>
    </subcellularLocation>
</comment>
<evidence type="ECO:0000256" key="3">
    <source>
        <dbReference type="ARBA" id="ARBA00023242"/>
    </source>
</evidence>
<dbReference type="EMBL" id="CP051143">
    <property type="protein sequence ID" value="QIX01903.1"/>
    <property type="molecule type" value="Genomic_DNA"/>
</dbReference>
<dbReference type="GO" id="GO:0015030">
    <property type="term" value="C:Cajal body"/>
    <property type="evidence" value="ECO:0007669"/>
    <property type="project" value="UniProtKB-SubCell"/>
</dbReference>
<dbReference type="GO" id="GO:0003723">
    <property type="term" value="F:RNA binding"/>
    <property type="evidence" value="ECO:0007669"/>
    <property type="project" value="InterPro"/>
</dbReference>
<feature type="compositionally biased region" description="Basic and acidic residues" evidence="4">
    <location>
        <begin position="252"/>
        <end position="268"/>
    </location>
</feature>
<dbReference type="InterPro" id="IPR010304">
    <property type="entry name" value="SMN_Tudor"/>
</dbReference>
<feature type="compositionally biased region" description="Basic and acidic residues" evidence="4">
    <location>
        <begin position="188"/>
        <end position="207"/>
    </location>
</feature>
<keyword evidence="3" id="KW-0539">Nucleus</keyword>
<dbReference type="GO" id="GO:0005737">
    <property type="term" value="C:cytoplasm"/>
    <property type="evidence" value="ECO:0007669"/>
    <property type="project" value="InterPro"/>
</dbReference>
<dbReference type="PROSITE" id="PS50304">
    <property type="entry name" value="TUDOR"/>
    <property type="match status" value="1"/>
</dbReference>
<evidence type="ECO:0000256" key="2">
    <source>
        <dbReference type="ARBA" id="ARBA00005371"/>
    </source>
</evidence>
<dbReference type="OrthoDB" id="79171at2759"/>
<dbReference type="Gene3D" id="2.30.30.140">
    <property type="match status" value="1"/>
</dbReference>
<protein>
    <recommendedName>
        <fullName evidence="5">Tudor domain-containing protein</fullName>
    </recommendedName>
</protein>
<dbReference type="Proteomes" id="UP000503462">
    <property type="component" value="Chromosome 5"/>
</dbReference>
<dbReference type="SUPFAM" id="SSF101447">
    <property type="entry name" value="Formin homology 2 domain (FH2 domain)"/>
    <property type="match status" value="1"/>
</dbReference>
<accession>A0A6H0Y4I0</accession>
<dbReference type="Pfam" id="PF06003">
    <property type="entry name" value="SMN_Tudor"/>
    <property type="match status" value="1"/>
</dbReference>
<feature type="region of interest" description="Disordered" evidence="4">
    <location>
        <begin position="47"/>
        <end position="82"/>
    </location>
</feature>
<evidence type="ECO:0000259" key="5">
    <source>
        <dbReference type="PROSITE" id="PS50304"/>
    </source>
</evidence>
<evidence type="ECO:0000256" key="1">
    <source>
        <dbReference type="ARBA" id="ARBA00004408"/>
    </source>
</evidence>
<evidence type="ECO:0000313" key="7">
    <source>
        <dbReference type="Proteomes" id="UP000503462"/>
    </source>
</evidence>
<dbReference type="SUPFAM" id="SSF63748">
    <property type="entry name" value="Tudor/PWWP/MBT"/>
    <property type="match status" value="1"/>
</dbReference>
<dbReference type="AlphaFoldDB" id="A0A6H0Y4I0"/>
<feature type="region of interest" description="Disordered" evidence="4">
    <location>
        <begin position="134"/>
        <end position="268"/>
    </location>
</feature>